<comment type="caution">
    <text evidence="9">The sequence shown here is derived from an EMBL/GenBank/DDBJ whole genome shotgun (WGS) entry which is preliminary data.</text>
</comment>
<dbReference type="Proteomes" id="UP000729357">
    <property type="component" value="Unassembled WGS sequence"/>
</dbReference>
<dbReference type="Gene3D" id="1.20.58.1030">
    <property type="match status" value="1"/>
</dbReference>
<dbReference type="InterPro" id="IPR021151">
    <property type="entry name" value="GINS_A"/>
</dbReference>
<dbReference type="Pfam" id="PF16922">
    <property type="entry name" value="SLD5_C"/>
    <property type="match status" value="1"/>
</dbReference>
<dbReference type="InterPro" id="IPR031633">
    <property type="entry name" value="SLD5_C"/>
</dbReference>
<feature type="domain" description="DNA replication complex GINS protein SLD5 C-terminal" evidence="8">
    <location>
        <begin position="615"/>
        <end position="670"/>
    </location>
</feature>
<accession>A0A9P8FYW4</accession>
<dbReference type="GO" id="GO:0000727">
    <property type="term" value="P:double-strand break repair via break-induced replication"/>
    <property type="evidence" value="ECO:0007669"/>
    <property type="project" value="TreeGrafter"/>
</dbReference>
<dbReference type="CDD" id="cd11711">
    <property type="entry name" value="GINS_A_Sld5"/>
    <property type="match status" value="1"/>
</dbReference>
<feature type="region of interest" description="Disordered" evidence="6">
    <location>
        <begin position="239"/>
        <end position="258"/>
    </location>
</feature>
<evidence type="ECO:0000256" key="5">
    <source>
        <dbReference type="ARBA" id="ARBA00023242"/>
    </source>
</evidence>
<feature type="domain" description="GINS subunit" evidence="7">
    <location>
        <begin position="512"/>
        <end position="577"/>
    </location>
</feature>
<reference evidence="9" key="2">
    <citation type="submission" date="2021-08" db="EMBL/GenBank/DDBJ databases">
        <authorList>
            <person name="Gostincar C."/>
            <person name="Sun X."/>
            <person name="Song Z."/>
            <person name="Gunde-Cimerman N."/>
        </authorList>
    </citation>
    <scope>NUCLEOTIDE SEQUENCE</scope>
    <source>
        <strain evidence="9">EXF-9298</strain>
    </source>
</reference>
<dbReference type="CDD" id="cd21692">
    <property type="entry name" value="GINS_B_Sld5"/>
    <property type="match status" value="1"/>
</dbReference>
<gene>
    <name evidence="9" type="ORF">KCU98_g3193</name>
</gene>
<dbReference type="PANTHER" id="PTHR21206">
    <property type="entry name" value="SLD5 PROTEIN"/>
    <property type="match status" value="1"/>
</dbReference>
<evidence type="ECO:0000313" key="10">
    <source>
        <dbReference type="Proteomes" id="UP000729357"/>
    </source>
</evidence>
<feature type="compositionally biased region" description="Polar residues" evidence="6">
    <location>
        <begin position="98"/>
        <end position="107"/>
    </location>
</feature>
<feature type="region of interest" description="Disordered" evidence="6">
    <location>
        <begin position="46"/>
        <end position="123"/>
    </location>
</feature>
<name>A0A9P8FYW4_AURME</name>
<keyword evidence="10" id="KW-1185">Reference proteome</keyword>
<keyword evidence="4" id="KW-0235">DNA replication</keyword>
<dbReference type="Pfam" id="PF05916">
    <property type="entry name" value="Sld5"/>
    <property type="match status" value="1"/>
</dbReference>
<evidence type="ECO:0000313" key="9">
    <source>
        <dbReference type="EMBL" id="KAG9987641.1"/>
    </source>
</evidence>
<protein>
    <recommendedName>
        <fullName evidence="3">DNA replication complex GINS protein SLD5</fullName>
    </recommendedName>
</protein>
<sequence>MNPMHEIRMSASPGRAPQVIHQHEVGSPVRSVRPEFLLESINSQADFGPRTFLDNPSPDEETHVPDIPNTRASPEIDNPHAEQPFTKQRRSGHYLGGTTEQFQSNCAPDQRIPTPPSPRSPVEQTDFERYQQLARENCKSGFDSDEDSSIKSVEEMTPVRPTRRSNMLVDGLFHHSSTHVLEEESPILPKHQDLAVLREIKEVHHLTMQALTGHTAPPTPPPIPTRDSRYQDWRNSRCRSVSAPAKKVTMAPPPIDTSRISVQQPHVKTPYPFRAIHRKEFGRQFSASEPTLRSPRVHDSILTLSIRRSNPNSRLRLSTLTIPANSEFSAIKNRHHSSERGGQEYTPQDFDDAELFRQLRRHYQSLLGPWRHFSARSLTMICVSGDASRQADSGYGWLLTPRSPRTLAYKGLNDTFSEEKLLRFFHNPGAAGKSRYAWITTANLGKLKTRKIEIMDIDDILASVSNTERIPQRTSDLQALTRAWVAERCAPELLPYPEELIDRVMDRIKVQIETVEDMTGTMDPSANFNLIITQTELERFKFLIRSFLRARIAKLDKYPHHHLPSPNLSATESQYLTHRVSLLSHHFSTSFLSSFPAQLQKLDDTAGGISMVDAPDVDAAVFVRVLRDAGHVEVQGEQGVGVVELRRGDVWCVRWSAVKEACLRGDVEMV</sequence>
<evidence type="ECO:0000256" key="3">
    <source>
        <dbReference type="ARBA" id="ARBA00014804"/>
    </source>
</evidence>
<reference evidence="9" key="1">
    <citation type="journal article" date="2021" name="J Fungi (Basel)">
        <title>Virulence traits and population genomics of the black yeast Aureobasidium melanogenum.</title>
        <authorList>
            <person name="Cernosa A."/>
            <person name="Sun X."/>
            <person name="Gostincar C."/>
            <person name="Fang C."/>
            <person name="Gunde-Cimerman N."/>
            <person name="Song Z."/>
        </authorList>
    </citation>
    <scope>NUCLEOTIDE SEQUENCE</scope>
    <source>
        <strain evidence="9">EXF-9298</strain>
    </source>
</reference>
<dbReference type="GO" id="GO:0000811">
    <property type="term" value="C:GINS complex"/>
    <property type="evidence" value="ECO:0007669"/>
    <property type="project" value="TreeGrafter"/>
</dbReference>
<evidence type="ECO:0000256" key="6">
    <source>
        <dbReference type="SAM" id="MobiDB-lite"/>
    </source>
</evidence>
<dbReference type="GO" id="GO:0006261">
    <property type="term" value="P:DNA-templated DNA replication"/>
    <property type="evidence" value="ECO:0007669"/>
    <property type="project" value="InterPro"/>
</dbReference>
<dbReference type="InterPro" id="IPR038749">
    <property type="entry name" value="Sld5_GINS_A"/>
</dbReference>
<dbReference type="InterPro" id="IPR008591">
    <property type="entry name" value="GINS_Sld5"/>
</dbReference>
<organism evidence="9 10">
    <name type="scientific">Aureobasidium melanogenum</name>
    <name type="common">Aureobasidium pullulans var. melanogenum</name>
    <dbReference type="NCBI Taxonomy" id="46634"/>
    <lineage>
        <taxon>Eukaryota</taxon>
        <taxon>Fungi</taxon>
        <taxon>Dikarya</taxon>
        <taxon>Ascomycota</taxon>
        <taxon>Pezizomycotina</taxon>
        <taxon>Dothideomycetes</taxon>
        <taxon>Dothideomycetidae</taxon>
        <taxon>Dothideales</taxon>
        <taxon>Saccotheciaceae</taxon>
        <taxon>Aureobasidium</taxon>
    </lineage>
</organism>
<evidence type="ECO:0000256" key="4">
    <source>
        <dbReference type="ARBA" id="ARBA00022705"/>
    </source>
</evidence>
<dbReference type="EMBL" id="JAHFXS010000208">
    <property type="protein sequence ID" value="KAG9987641.1"/>
    <property type="molecule type" value="Genomic_DNA"/>
</dbReference>
<dbReference type="PANTHER" id="PTHR21206:SF0">
    <property type="entry name" value="DNA REPLICATION COMPLEX GINS PROTEIN SLD5"/>
    <property type="match status" value="1"/>
</dbReference>
<dbReference type="Gene3D" id="3.40.5.60">
    <property type="match status" value="1"/>
</dbReference>
<dbReference type="AlphaFoldDB" id="A0A9P8FYW4"/>
<comment type="similarity">
    <text evidence="2">Belongs to the GINS4/SLD5 family.</text>
</comment>
<proteinExistence type="inferred from homology"/>
<dbReference type="InterPro" id="IPR036224">
    <property type="entry name" value="GINS_bundle-like_dom_sf"/>
</dbReference>
<dbReference type="SUPFAM" id="SSF158573">
    <property type="entry name" value="GINS helical bundle-like"/>
    <property type="match status" value="1"/>
</dbReference>
<comment type="subcellular location">
    <subcellularLocation>
        <location evidence="1">Nucleus</location>
    </subcellularLocation>
</comment>
<evidence type="ECO:0000259" key="8">
    <source>
        <dbReference type="Pfam" id="PF16922"/>
    </source>
</evidence>
<evidence type="ECO:0000256" key="1">
    <source>
        <dbReference type="ARBA" id="ARBA00004123"/>
    </source>
</evidence>
<evidence type="ECO:0000256" key="2">
    <source>
        <dbReference type="ARBA" id="ARBA00008187"/>
    </source>
</evidence>
<evidence type="ECO:0000259" key="7">
    <source>
        <dbReference type="Pfam" id="PF05916"/>
    </source>
</evidence>
<keyword evidence="5" id="KW-0539">Nucleus</keyword>
<feature type="non-terminal residue" evidence="9">
    <location>
        <position position="670"/>
    </location>
</feature>